<evidence type="ECO:0000256" key="1">
    <source>
        <dbReference type="ARBA" id="ARBA00010884"/>
    </source>
</evidence>
<dbReference type="InterPro" id="IPR029058">
    <property type="entry name" value="AB_hydrolase_fold"/>
</dbReference>
<dbReference type="Proteomes" id="UP000594261">
    <property type="component" value="Chromosome 2"/>
</dbReference>
<dbReference type="Pfam" id="PF12146">
    <property type="entry name" value="Hydrolase_4"/>
    <property type="match status" value="1"/>
</dbReference>
<comment type="similarity">
    <text evidence="1">Belongs to the AB hydrolase superfamily. AB hydrolase 4 family.</text>
</comment>
<dbReference type="InParanoid" id="A0A7N2KVP3"/>
<feature type="transmembrane region" description="Helical" evidence="2">
    <location>
        <begin position="31"/>
        <end position="49"/>
    </location>
</feature>
<dbReference type="Gene3D" id="3.40.50.1820">
    <property type="entry name" value="alpha/beta hydrolase"/>
    <property type="match status" value="1"/>
</dbReference>
<feature type="domain" description="Serine aminopeptidase S33" evidence="3">
    <location>
        <begin position="254"/>
        <end position="449"/>
    </location>
</feature>
<protein>
    <recommendedName>
        <fullName evidence="3">Serine aminopeptidase S33 domain-containing protein</fullName>
    </recommendedName>
</protein>
<evidence type="ECO:0000256" key="2">
    <source>
        <dbReference type="SAM" id="Phobius"/>
    </source>
</evidence>
<keyword evidence="5" id="KW-1185">Reference proteome</keyword>
<name>A0A7N2KVP3_QUELO</name>
<evidence type="ECO:0000313" key="5">
    <source>
        <dbReference type="Proteomes" id="UP000594261"/>
    </source>
</evidence>
<dbReference type="InterPro" id="IPR050960">
    <property type="entry name" value="AB_hydrolase_4_sf"/>
</dbReference>
<sequence length="665" mass="74501">MDSSQVEIEEQGLGANPYGLLLKALTLIPSWHYFLAFLILSLLFLYNFLEFHFLRDLFSGFRGHPVSLTYNPGSVIHDAVVSKCRVLRGRYCATPWLSSPHVQTVFLNFNGRPPVFSYRRQLFYTSDGGTIALDWLMKCDVSGGALHVNSSISRNETTPIMVVVPGLTSDSSSASDILTYFRFCKDKETSAAALMKYTNGVLFWDVSFFRGVHAWELKAMSGFLDTIYGSSIRGFGKDKMCWKPSRDKGFKYLKHLAFNTAKHGWNVVISNHRGLGGVSITSDCFYNAGWTEDVRVVINHIHKEYPKAPLFAVGTSIGANILVKYLGEDGENVPVAGAVAISSPWDLLIGDRFICRRLVQKLYDRALTIGLQGYAQLHQPLYSRLANWEGIKKSRSIRDFDCHATCLVGKFETVDTYYRRCSSASYVGNVSIPLLCISALDDPVCTREAIPWDECRANKNIVLATTKHGGHLGFFEGITASGLWWVRATVEFLDVLHSSPYMHVQKKIQNSGPHSALDSTIDQGPYVNITEDGMVAAMCNEQNKDDSIEEISELQNIHHEKDNKMVSDAKQDERSTKAKDDSFPVIADTTKHATSVQDVKPLDVITPIRRCLDLLSRQNRCSIWLLAYIAIITSWPLVGSAVSIVFKKKLRYVLPAAFFRKHSVK</sequence>
<dbReference type="Gramene" id="QL02p034137:mrna">
    <property type="protein sequence ID" value="QL02p034137:mrna"/>
    <property type="gene ID" value="QL02p034137"/>
</dbReference>
<keyword evidence="2" id="KW-1133">Transmembrane helix</keyword>
<dbReference type="GO" id="GO:0047372">
    <property type="term" value="F:monoacylglycerol lipase activity"/>
    <property type="evidence" value="ECO:0007669"/>
    <property type="project" value="TreeGrafter"/>
</dbReference>
<dbReference type="PANTHER" id="PTHR10794:SF63">
    <property type="entry name" value="ALPHA_BETA HYDROLASE 1, ISOFORM A"/>
    <property type="match status" value="1"/>
</dbReference>
<evidence type="ECO:0000259" key="3">
    <source>
        <dbReference type="Pfam" id="PF12146"/>
    </source>
</evidence>
<dbReference type="FunCoup" id="A0A7N2KVP3">
    <property type="interactions" value="376"/>
</dbReference>
<organism evidence="4 5">
    <name type="scientific">Quercus lobata</name>
    <name type="common">Valley oak</name>
    <dbReference type="NCBI Taxonomy" id="97700"/>
    <lineage>
        <taxon>Eukaryota</taxon>
        <taxon>Viridiplantae</taxon>
        <taxon>Streptophyta</taxon>
        <taxon>Embryophyta</taxon>
        <taxon>Tracheophyta</taxon>
        <taxon>Spermatophyta</taxon>
        <taxon>Magnoliopsida</taxon>
        <taxon>eudicotyledons</taxon>
        <taxon>Gunneridae</taxon>
        <taxon>Pentapetalae</taxon>
        <taxon>rosids</taxon>
        <taxon>fabids</taxon>
        <taxon>Fagales</taxon>
        <taxon>Fagaceae</taxon>
        <taxon>Quercus</taxon>
    </lineage>
</organism>
<evidence type="ECO:0000313" key="4">
    <source>
        <dbReference type="EnsemblPlants" id="QL02p034137:mrna"/>
    </source>
</evidence>
<dbReference type="SUPFAM" id="SSF53474">
    <property type="entry name" value="alpha/beta-Hydrolases"/>
    <property type="match status" value="1"/>
</dbReference>
<dbReference type="GO" id="GO:0034338">
    <property type="term" value="F:short-chain carboxylesterase activity"/>
    <property type="evidence" value="ECO:0007669"/>
    <property type="project" value="TreeGrafter"/>
</dbReference>
<keyword evidence="2" id="KW-0472">Membrane</keyword>
<accession>A0A7N2KVP3</accession>
<dbReference type="PANTHER" id="PTHR10794">
    <property type="entry name" value="ABHYDROLASE DOMAIN-CONTAINING PROTEIN"/>
    <property type="match status" value="1"/>
</dbReference>
<reference evidence="4" key="2">
    <citation type="submission" date="2021-01" db="UniProtKB">
        <authorList>
            <consortium name="EnsemblPlants"/>
        </authorList>
    </citation>
    <scope>IDENTIFICATION</scope>
</reference>
<reference evidence="5" key="1">
    <citation type="journal article" date="2016" name="G3 (Bethesda)">
        <title>First Draft Assembly and Annotation of the Genome of a California Endemic Oak Quercus lobata Nee (Fagaceae).</title>
        <authorList>
            <person name="Sork V.L."/>
            <person name="Fitz-Gibbon S.T."/>
            <person name="Puiu D."/>
            <person name="Crepeau M."/>
            <person name="Gugger P.F."/>
            <person name="Sherman R."/>
            <person name="Stevens K."/>
            <person name="Langley C.H."/>
            <person name="Pellegrini M."/>
            <person name="Salzberg S.L."/>
        </authorList>
    </citation>
    <scope>NUCLEOTIDE SEQUENCE [LARGE SCALE GENOMIC DNA]</scope>
    <source>
        <strain evidence="5">cv. SW786</strain>
    </source>
</reference>
<keyword evidence="2" id="KW-0812">Transmembrane</keyword>
<dbReference type="AlphaFoldDB" id="A0A7N2KVP3"/>
<proteinExistence type="inferred from homology"/>
<feature type="transmembrane region" description="Helical" evidence="2">
    <location>
        <begin position="623"/>
        <end position="646"/>
    </location>
</feature>
<dbReference type="FunFam" id="3.40.50.1820:FF:000071">
    <property type="entry name" value="Embryogenesis-associated protein EMB8"/>
    <property type="match status" value="1"/>
</dbReference>
<dbReference type="EnsemblPlants" id="QL02p034137:mrna">
    <property type="protein sequence ID" value="QL02p034137:mrna"/>
    <property type="gene ID" value="QL02p034137"/>
</dbReference>
<dbReference type="OMA" id="NFVEFHF"/>
<dbReference type="InterPro" id="IPR022742">
    <property type="entry name" value="Hydrolase_4"/>
</dbReference>